<protein>
    <recommendedName>
        <fullName evidence="3">histidine kinase</fullName>
        <ecNumber evidence="3">2.7.13.3</ecNumber>
    </recommendedName>
</protein>
<dbReference type="InterPro" id="IPR003594">
    <property type="entry name" value="HATPase_dom"/>
</dbReference>
<reference evidence="15" key="1">
    <citation type="submission" date="2020-10" db="EMBL/GenBank/DDBJ databases">
        <authorList>
            <person name="Gilroy R."/>
        </authorList>
    </citation>
    <scope>NUCLEOTIDE SEQUENCE</scope>
    <source>
        <strain evidence="15">ChiSxjej2B14-6234</strain>
    </source>
</reference>
<evidence type="ECO:0000256" key="6">
    <source>
        <dbReference type="ARBA" id="ARBA00022692"/>
    </source>
</evidence>
<dbReference type="SUPFAM" id="SSF47384">
    <property type="entry name" value="Homodimeric domain of signal transducing histidine kinase"/>
    <property type="match status" value="1"/>
</dbReference>
<feature type="transmembrane region" description="Helical" evidence="13">
    <location>
        <begin position="44"/>
        <end position="61"/>
    </location>
</feature>
<dbReference type="EC" id="2.7.13.3" evidence="3"/>
<feature type="transmembrane region" description="Helical" evidence="13">
    <location>
        <begin position="93"/>
        <end position="115"/>
    </location>
</feature>
<keyword evidence="9" id="KW-0067">ATP-binding</keyword>
<keyword evidence="4" id="KW-0597">Phosphoprotein</keyword>
<dbReference type="Proteomes" id="UP000886887">
    <property type="component" value="Unassembled WGS sequence"/>
</dbReference>
<dbReference type="GO" id="GO:0005524">
    <property type="term" value="F:ATP binding"/>
    <property type="evidence" value="ECO:0007669"/>
    <property type="project" value="UniProtKB-KW"/>
</dbReference>
<feature type="transmembrane region" description="Helical" evidence="13">
    <location>
        <begin position="20"/>
        <end position="38"/>
    </location>
</feature>
<dbReference type="InterPro" id="IPR003661">
    <property type="entry name" value="HisK_dim/P_dom"/>
</dbReference>
<keyword evidence="11" id="KW-0902">Two-component regulatory system</keyword>
<dbReference type="Pfam" id="PF02518">
    <property type="entry name" value="HATPase_c"/>
    <property type="match status" value="1"/>
</dbReference>
<dbReference type="Pfam" id="PF13493">
    <property type="entry name" value="DUF4118"/>
    <property type="match status" value="1"/>
</dbReference>
<dbReference type="InterPro" id="IPR025201">
    <property type="entry name" value="KdpD_TM"/>
</dbReference>
<keyword evidence="12 13" id="KW-0472">Membrane</keyword>
<dbReference type="PROSITE" id="PS50109">
    <property type="entry name" value="HIS_KIN"/>
    <property type="match status" value="1"/>
</dbReference>
<organism evidence="15 16">
    <name type="scientific">Candidatus Onthenecus intestinigallinarum</name>
    <dbReference type="NCBI Taxonomy" id="2840875"/>
    <lineage>
        <taxon>Bacteria</taxon>
        <taxon>Bacillati</taxon>
        <taxon>Bacillota</taxon>
        <taxon>Clostridia</taxon>
        <taxon>Eubacteriales</taxon>
        <taxon>Candidatus Onthenecus</taxon>
    </lineage>
</organism>
<dbReference type="PRINTS" id="PR00344">
    <property type="entry name" value="BCTRLSENSOR"/>
</dbReference>
<keyword evidence="6 13" id="KW-0812">Transmembrane</keyword>
<evidence type="ECO:0000256" key="2">
    <source>
        <dbReference type="ARBA" id="ARBA00004141"/>
    </source>
</evidence>
<name>A0A9D0Z9Q7_9FIRM</name>
<evidence type="ECO:0000256" key="4">
    <source>
        <dbReference type="ARBA" id="ARBA00022553"/>
    </source>
</evidence>
<dbReference type="SMART" id="SM00388">
    <property type="entry name" value="HisKA"/>
    <property type="match status" value="1"/>
</dbReference>
<dbReference type="Gene3D" id="1.10.287.130">
    <property type="match status" value="1"/>
</dbReference>
<dbReference type="SUPFAM" id="SSF55874">
    <property type="entry name" value="ATPase domain of HSP90 chaperone/DNA topoisomerase II/histidine kinase"/>
    <property type="match status" value="1"/>
</dbReference>
<reference evidence="15" key="2">
    <citation type="journal article" date="2021" name="PeerJ">
        <title>Extensive microbial diversity within the chicken gut microbiome revealed by metagenomics and culture.</title>
        <authorList>
            <person name="Gilroy R."/>
            <person name="Ravi A."/>
            <person name="Getino M."/>
            <person name="Pursley I."/>
            <person name="Horton D.L."/>
            <person name="Alikhan N.F."/>
            <person name="Baker D."/>
            <person name="Gharbi K."/>
            <person name="Hall N."/>
            <person name="Watson M."/>
            <person name="Adriaenssens E.M."/>
            <person name="Foster-Nyarko E."/>
            <person name="Jarju S."/>
            <person name="Secka A."/>
            <person name="Antonio M."/>
            <person name="Oren A."/>
            <person name="Chaudhuri R.R."/>
            <person name="La Ragione R."/>
            <person name="Hildebrand F."/>
            <person name="Pallen M.J."/>
        </authorList>
    </citation>
    <scope>NUCLEOTIDE SEQUENCE</scope>
    <source>
        <strain evidence="15">ChiSxjej2B14-6234</strain>
    </source>
</reference>
<evidence type="ECO:0000256" key="1">
    <source>
        <dbReference type="ARBA" id="ARBA00000085"/>
    </source>
</evidence>
<dbReference type="InterPro" id="IPR036890">
    <property type="entry name" value="HATPase_C_sf"/>
</dbReference>
<evidence type="ECO:0000259" key="14">
    <source>
        <dbReference type="PROSITE" id="PS50109"/>
    </source>
</evidence>
<keyword evidence="8" id="KW-0418">Kinase</keyword>
<comment type="catalytic activity">
    <reaction evidence="1">
        <text>ATP + protein L-histidine = ADP + protein N-phospho-L-histidine.</text>
        <dbReference type="EC" id="2.7.13.3"/>
    </reaction>
</comment>
<evidence type="ECO:0000313" key="15">
    <source>
        <dbReference type="EMBL" id="HIQ71176.1"/>
    </source>
</evidence>
<evidence type="ECO:0000256" key="7">
    <source>
        <dbReference type="ARBA" id="ARBA00022741"/>
    </source>
</evidence>
<sequence length="367" mass="40318">MRGLRAWTRRYLPVSSRDALLCVVILSAAALLCVLLRTADKSDVYVSMIFLLAVLITARVTRGYLYGIVASFAGVVLVNYVFTYPYFAFNFTISGYPLTFISMLVASLTTSAMTTQIKEQERIRREAEMEKMRGNLLRAVSHDLRTPLTSIIGSSSAILDGPAALPPQAQRRMIEDIREDAEGLLRMVENLLSITRINGEAARIKAQPEAVEEVVAESVRKFKKRFPALPVSIRLPDEMLMARMDPILIEQVIVNLLENVVMHAQGASRAELTVERRGDECVLSVLDDGCGIPQSAMPHLFDGYLTRAEHPLSDATRSMGIGLSVCMSIVRAHGGTLRAENRPSGGAALRFTLPIDADISGPQDAEP</sequence>
<evidence type="ECO:0000256" key="11">
    <source>
        <dbReference type="ARBA" id="ARBA00023012"/>
    </source>
</evidence>
<comment type="subcellular location">
    <subcellularLocation>
        <location evidence="2">Membrane</location>
        <topology evidence="2">Multi-pass membrane protein</topology>
    </subcellularLocation>
</comment>
<dbReference type="InterPro" id="IPR005467">
    <property type="entry name" value="His_kinase_dom"/>
</dbReference>
<feature type="domain" description="Histidine kinase" evidence="14">
    <location>
        <begin position="139"/>
        <end position="357"/>
    </location>
</feature>
<keyword evidence="7" id="KW-0547">Nucleotide-binding</keyword>
<dbReference type="AlphaFoldDB" id="A0A9D0Z9Q7"/>
<evidence type="ECO:0000256" key="13">
    <source>
        <dbReference type="SAM" id="Phobius"/>
    </source>
</evidence>
<dbReference type="InterPro" id="IPR038318">
    <property type="entry name" value="KdpD_sf"/>
</dbReference>
<evidence type="ECO:0000256" key="10">
    <source>
        <dbReference type="ARBA" id="ARBA00022989"/>
    </source>
</evidence>
<dbReference type="CDD" id="cd00075">
    <property type="entry name" value="HATPase"/>
    <property type="match status" value="1"/>
</dbReference>
<evidence type="ECO:0000256" key="3">
    <source>
        <dbReference type="ARBA" id="ARBA00012438"/>
    </source>
</evidence>
<dbReference type="InterPro" id="IPR004358">
    <property type="entry name" value="Sig_transdc_His_kin-like_C"/>
</dbReference>
<dbReference type="InterPro" id="IPR052023">
    <property type="entry name" value="Histidine_kinase_KdpD"/>
</dbReference>
<feature type="transmembrane region" description="Helical" evidence="13">
    <location>
        <begin position="68"/>
        <end position="87"/>
    </location>
</feature>
<dbReference type="GO" id="GO:0005886">
    <property type="term" value="C:plasma membrane"/>
    <property type="evidence" value="ECO:0007669"/>
    <property type="project" value="TreeGrafter"/>
</dbReference>
<evidence type="ECO:0000256" key="8">
    <source>
        <dbReference type="ARBA" id="ARBA00022777"/>
    </source>
</evidence>
<comment type="caution">
    <text evidence="15">The sequence shown here is derived from an EMBL/GenBank/DDBJ whole genome shotgun (WGS) entry which is preliminary data.</text>
</comment>
<evidence type="ECO:0000256" key="9">
    <source>
        <dbReference type="ARBA" id="ARBA00022840"/>
    </source>
</evidence>
<dbReference type="SMART" id="SM00387">
    <property type="entry name" value="HATPase_c"/>
    <property type="match status" value="1"/>
</dbReference>
<dbReference type="GO" id="GO:0000155">
    <property type="term" value="F:phosphorelay sensor kinase activity"/>
    <property type="evidence" value="ECO:0007669"/>
    <property type="project" value="InterPro"/>
</dbReference>
<dbReference type="Gene3D" id="1.20.120.620">
    <property type="entry name" value="Backbone structure of the membrane domain of e. Coli histidine kinase receptor kdpd"/>
    <property type="match status" value="1"/>
</dbReference>
<proteinExistence type="predicted"/>
<dbReference type="CDD" id="cd00082">
    <property type="entry name" value="HisKA"/>
    <property type="match status" value="1"/>
</dbReference>
<keyword evidence="10 13" id="KW-1133">Transmembrane helix</keyword>
<dbReference type="Pfam" id="PF00512">
    <property type="entry name" value="HisKA"/>
    <property type="match status" value="1"/>
</dbReference>
<evidence type="ECO:0000256" key="12">
    <source>
        <dbReference type="ARBA" id="ARBA00023136"/>
    </source>
</evidence>
<evidence type="ECO:0000256" key="5">
    <source>
        <dbReference type="ARBA" id="ARBA00022679"/>
    </source>
</evidence>
<evidence type="ECO:0000313" key="16">
    <source>
        <dbReference type="Proteomes" id="UP000886887"/>
    </source>
</evidence>
<dbReference type="PANTHER" id="PTHR45569">
    <property type="entry name" value="SENSOR PROTEIN KDPD"/>
    <property type="match status" value="1"/>
</dbReference>
<keyword evidence="5" id="KW-0808">Transferase</keyword>
<dbReference type="InterPro" id="IPR036097">
    <property type="entry name" value="HisK_dim/P_sf"/>
</dbReference>
<dbReference type="PANTHER" id="PTHR45569:SF1">
    <property type="entry name" value="SENSOR PROTEIN KDPD"/>
    <property type="match status" value="1"/>
</dbReference>
<gene>
    <name evidence="15" type="ORF">IAB73_03075</name>
</gene>
<accession>A0A9D0Z9Q7</accession>
<dbReference type="Gene3D" id="3.30.565.10">
    <property type="entry name" value="Histidine kinase-like ATPase, C-terminal domain"/>
    <property type="match status" value="1"/>
</dbReference>
<dbReference type="EMBL" id="DVFJ01000009">
    <property type="protein sequence ID" value="HIQ71176.1"/>
    <property type="molecule type" value="Genomic_DNA"/>
</dbReference>